<dbReference type="Proteomes" id="UP000299102">
    <property type="component" value="Unassembled WGS sequence"/>
</dbReference>
<comment type="catalytic activity">
    <reaction evidence="1">
        <text>ATP + H2O = ADP + phosphate + H(+)</text>
        <dbReference type="Rhea" id="RHEA:13065"/>
        <dbReference type="ChEBI" id="CHEBI:15377"/>
        <dbReference type="ChEBI" id="CHEBI:15378"/>
        <dbReference type="ChEBI" id="CHEBI:30616"/>
        <dbReference type="ChEBI" id="CHEBI:43474"/>
        <dbReference type="ChEBI" id="CHEBI:456216"/>
        <dbReference type="EC" id="5.6.2.3"/>
    </reaction>
</comment>
<comment type="similarity">
    <text evidence="1">Belongs to the helicase family.</text>
</comment>
<name>A0A4C1Z124_EUMVA</name>
<keyword evidence="1" id="KW-0347">Helicase</keyword>
<sequence length="125" mass="14544">MCQYRERDQQLENAFNQAHAFEILEQPEIINPEVEEEELPEREMSNDQFQRAQHAMNVDQRQLFIHITESIKNQLNGDIKREKIFVTGGAGTGKTFLFNLLKNQVNRCYGKSVVKLVLSLELQHG</sequence>
<keyword evidence="1" id="KW-0234">DNA repair</keyword>
<dbReference type="Pfam" id="PF05970">
    <property type="entry name" value="PIF1"/>
    <property type="match status" value="1"/>
</dbReference>
<feature type="domain" description="DNA helicase Pif1-like DEAD-box helicase" evidence="2">
    <location>
        <begin position="56"/>
        <end position="114"/>
    </location>
</feature>
<protein>
    <recommendedName>
        <fullName evidence="1">ATP-dependent DNA helicase</fullName>
        <ecNumber evidence="1">5.6.2.3</ecNumber>
    </recommendedName>
</protein>
<dbReference type="GO" id="GO:0043139">
    <property type="term" value="F:5'-3' DNA helicase activity"/>
    <property type="evidence" value="ECO:0007669"/>
    <property type="project" value="UniProtKB-EC"/>
</dbReference>
<dbReference type="EMBL" id="BGZK01001467">
    <property type="protein sequence ID" value="GBP80549.1"/>
    <property type="molecule type" value="Genomic_DNA"/>
</dbReference>
<proteinExistence type="inferred from homology"/>
<keyword evidence="4" id="KW-1185">Reference proteome</keyword>
<dbReference type="InterPro" id="IPR027417">
    <property type="entry name" value="P-loop_NTPase"/>
</dbReference>
<dbReference type="AlphaFoldDB" id="A0A4C1Z124"/>
<dbReference type="InterPro" id="IPR010285">
    <property type="entry name" value="DNA_helicase_pif1-like_DEAD"/>
</dbReference>
<evidence type="ECO:0000256" key="1">
    <source>
        <dbReference type="RuleBase" id="RU363044"/>
    </source>
</evidence>
<comment type="caution">
    <text evidence="3">The sequence shown here is derived from an EMBL/GenBank/DDBJ whole genome shotgun (WGS) entry which is preliminary data.</text>
</comment>
<dbReference type="SUPFAM" id="SSF52540">
    <property type="entry name" value="P-loop containing nucleoside triphosphate hydrolases"/>
    <property type="match status" value="1"/>
</dbReference>
<dbReference type="EC" id="5.6.2.3" evidence="1"/>
<dbReference type="GO" id="GO:0000723">
    <property type="term" value="P:telomere maintenance"/>
    <property type="evidence" value="ECO:0007669"/>
    <property type="project" value="InterPro"/>
</dbReference>
<evidence type="ECO:0000313" key="4">
    <source>
        <dbReference type="Proteomes" id="UP000299102"/>
    </source>
</evidence>
<keyword evidence="1" id="KW-0547">Nucleotide-binding</keyword>
<evidence type="ECO:0000259" key="2">
    <source>
        <dbReference type="Pfam" id="PF05970"/>
    </source>
</evidence>
<evidence type="ECO:0000313" key="3">
    <source>
        <dbReference type="EMBL" id="GBP80549.1"/>
    </source>
</evidence>
<dbReference type="OrthoDB" id="416437at2759"/>
<dbReference type="GO" id="GO:0006310">
    <property type="term" value="P:DNA recombination"/>
    <property type="evidence" value="ECO:0007669"/>
    <property type="project" value="UniProtKB-KW"/>
</dbReference>
<keyword evidence="1" id="KW-0378">Hydrolase</keyword>
<dbReference type="GO" id="GO:0016787">
    <property type="term" value="F:hydrolase activity"/>
    <property type="evidence" value="ECO:0007669"/>
    <property type="project" value="UniProtKB-KW"/>
</dbReference>
<organism evidence="3 4">
    <name type="scientific">Eumeta variegata</name>
    <name type="common">Bagworm moth</name>
    <name type="synonym">Eumeta japonica</name>
    <dbReference type="NCBI Taxonomy" id="151549"/>
    <lineage>
        <taxon>Eukaryota</taxon>
        <taxon>Metazoa</taxon>
        <taxon>Ecdysozoa</taxon>
        <taxon>Arthropoda</taxon>
        <taxon>Hexapoda</taxon>
        <taxon>Insecta</taxon>
        <taxon>Pterygota</taxon>
        <taxon>Neoptera</taxon>
        <taxon>Endopterygota</taxon>
        <taxon>Lepidoptera</taxon>
        <taxon>Glossata</taxon>
        <taxon>Ditrysia</taxon>
        <taxon>Tineoidea</taxon>
        <taxon>Psychidae</taxon>
        <taxon>Oiketicinae</taxon>
        <taxon>Eumeta</taxon>
    </lineage>
</organism>
<reference evidence="3 4" key="1">
    <citation type="journal article" date="2019" name="Commun. Biol.">
        <title>The bagworm genome reveals a unique fibroin gene that provides high tensile strength.</title>
        <authorList>
            <person name="Kono N."/>
            <person name="Nakamura H."/>
            <person name="Ohtoshi R."/>
            <person name="Tomita M."/>
            <person name="Numata K."/>
            <person name="Arakawa K."/>
        </authorList>
    </citation>
    <scope>NUCLEOTIDE SEQUENCE [LARGE SCALE GENOMIC DNA]</scope>
</reference>
<comment type="cofactor">
    <cofactor evidence="1">
        <name>Mg(2+)</name>
        <dbReference type="ChEBI" id="CHEBI:18420"/>
    </cofactor>
</comment>
<keyword evidence="1" id="KW-0233">DNA recombination</keyword>
<dbReference type="Gene3D" id="3.40.50.300">
    <property type="entry name" value="P-loop containing nucleotide triphosphate hydrolases"/>
    <property type="match status" value="1"/>
</dbReference>
<dbReference type="GO" id="GO:0005524">
    <property type="term" value="F:ATP binding"/>
    <property type="evidence" value="ECO:0007669"/>
    <property type="project" value="UniProtKB-KW"/>
</dbReference>
<gene>
    <name evidence="3" type="ORF">EVAR_39419_1</name>
</gene>
<dbReference type="GO" id="GO:0006281">
    <property type="term" value="P:DNA repair"/>
    <property type="evidence" value="ECO:0007669"/>
    <property type="project" value="UniProtKB-KW"/>
</dbReference>
<accession>A0A4C1Z124</accession>
<keyword evidence="1" id="KW-0227">DNA damage</keyword>
<keyword evidence="1" id="KW-0067">ATP-binding</keyword>